<comment type="caution">
    <text evidence="10">The sequence shown here is derived from an EMBL/GenBank/DDBJ whole genome shotgun (WGS) entry which is preliminary data.</text>
</comment>
<evidence type="ECO:0000256" key="6">
    <source>
        <dbReference type="ARBA" id="ARBA00023237"/>
    </source>
</evidence>
<dbReference type="NCBIfam" id="TIGR04057">
    <property type="entry name" value="SusC_RagA_signa"/>
    <property type="match status" value="1"/>
</dbReference>
<name>A0A363NN46_9SPHI</name>
<keyword evidence="11" id="KW-1185">Reference proteome</keyword>
<accession>A0A363NN46</accession>
<organism evidence="10 11">
    <name type="scientific">Sphingobacterium athyrii</name>
    <dbReference type="NCBI Taxonomy" id="2152717"/>
    <lineage>
        <taxon>Bacteria</taxon>
        <taxon>Pseudomonadati</taxon>
        <taxon>Bacteroidota</taxon>
        <taxon>Sphingobacteriia</taxon>
        <taxon>Sphingobacteriales</taxon>
        <taxon>Sphingobacteriaceae</taxon>
        <taxon>Sphingobacterium</taxon>
    </lineage>
</organism>
<keyword evidence="4 7" id="KW-0812">Transmembrane</keyword>
<dbReference type="InterPro" id="IPR039426">
    <property type="entry name" value="TonB-dep_rcpt-like"/>
</dbReference>
<dbReference type="NCBIfam" id="TIGR04056">
    <property type="entry name" value="OMP_RagA_SusC"/>
    <property type="match status" value="1"/>
</dbReference>
<comment type="similarity">
    <text evidence="7">Belongs to the TonB-dependent receptor family.</text>
</comment>
<evidence type="ECO:0000259" key="9">
    <source>
        <dbReference type="Pfam" id="PF07715"/>
    </source>
</evidence>
<keyword evidence="8" id="KW-0732">Signal</keyword>
<dbReference type="InterPro" id="IPR023997">
    <property type="entry name" value="TonB-dep_OMP_SusC/RagA_CS"/>
</dbReference>
<dbReference type="SUPFAM" id="SSF49464">
    <property type="entry name" value="Carboxypeptidase regulatory domain-like"/>
    <property type="match status" value="1"/>
</dbReference>
<proteinExistence type="inferred from homology"/>
<dbReference type="Pfam" id="PF13715">
    <property type="entry name" value="CarbopepD_reg_2"/>
    <property type="match status" value="1"/>
</dbReference>
<evidence type="ECO:0000313" key="10">
    <source>
        <dbReference type="EMBL" id="PUV22130.1"/>
    </source>
</evidence>
<dbReference type="Proteomes" id="UP000250831">
    <property type="component" value="Unassembled WGS sequence"/>
</dbReference>
<comment type="subcellular location">
    <subcellularLocation>
        <location evidence="1 7">Cell outer membrane</location>
        <topology evidence="1 7">Multi-pass membrane protein</topology>
    </subcellularLocation>
</comment>
<keyword evidence="5 7" id="KW-0472">Membrane</keyword>
<evidence type="ECO:0000256" key="4">
    <source>
        <dbReference type="ARBA" id="ARBA00022692"/>
    </source>
</evidence>
<dbReference type="Gene3D" id="2.60.40.1120">
    <property type="entry name" value="Carboxypeptidase-like, regulatory domain"/>
    <property type="match status" value="1"/>
</dbReference>
<dbReference type="InterPro" id="IPR036942">
    <property type="entry name" value="Beta-barrel_TonB_sf"/>
</dbReference>
<evidence type="ECO:0000256" key="1">
    <source>
        <dbReference type="ARBA" id="ARBA00004571"/>
    </source>
</evidence>
<dbReference type="RefSeq" id="WP_108636359.1">
    <property type="nucleotide sequence ID" value="NZ_QCXX01000008.1"/>
</dbReference>
<dbReference type="InterPro" id="IPR023996">
    <property type="entry name" value="TonB-dep_OMP_SusC/RagA"/>
</dbReference>
<dbReference type="Gene3D" id="2.170.130.10">
    <property type="entry name" value="TonB-dependent receptor, plug domain"/>
    <property type="match status" value="1"/>
</dbReference>
<evidence type="ECO:0000256" key="3">
    <source>
        <dbReference type="ARBA" id="ARBA00022452"/>
    </source>
</evidence>
<keyword evidence="6 7" id="KW-0998">Cell outer membrane</keyword>
<keyword evidence="3 7" id="KW-1134">Transmembrane beta strand</keyword>
<gene>
    <name evidence="10" type="ORF">DCO56_24710</name>
</gene>
<dbReference type="GO" id="GO:0009279">
    <property type="term" value="C:cell outer membrane"/>
    <property type="evidence" value="ECO:0007669"/>
    <property type="project" value="UniProtKB-SubCell"/>
</dbReference>
<dbReference type="InterPro" id="IPR008969">
    <property type="entry name" value="CarboxyPept-like_regulatory"/>
</dbReference>
<evidence type="ECO:0000256" key="2">
    <source>
        <dbReference type="ARBA" id="ARBA00022448"/>
    </source>
</evidence>
<dbReference type="InterPro" id="IPR037066">
    <property type="entry name" value="Plug_dom_sf"/>
</dbReference>
<sequence>MKRTNYYLKLMGGALLFQSLALQSMAAQFSASEGIGKILARMEQKFNVKFGYDASISNQKINERADIGHLKKDQIVQFIQTISDGNLEVKKIDDKVYVVSKRNSEIEKGGVAVLVDAQKEVHGKVVDQETGQPVVGVTVRVKGTTATATSDENGNFKLSGTSSGAILQISYIGYETKEVTAAQAALIKLSKSSEALEEVVVTALGIKREQKSLGYATQSIKGGDLTRVKGVDVGTTLTGRVSGVRVLNSTEFNSTPEIQVRGLTPILVIDGVAYENMTLRDVPVDNIEDMTVLKGATATALYGSIGAGGAIMITTKKGLGEKGTEITVNSNNMFFSGYLALPKVQNSYSSGESGKFNNNDYVWGDKLDIGRKAKQWNPLTKQLEEMDLLSRGKDNFQNFLEPGFISNNTVSFTNQGEFGSIRTSINHIYNKGQYPNQKLNMTNLSVSGQTKISEKFDLETRLAYNRNSSSNNFGSGYGDQGYIYNILVWTGPEYDLQQYKDYWVIPDQKQNWMYNGWYDNPYLIAYEKITPSLSNKLNAAVTLNYKVGDWGKLMFRTGYDYLSESKTQQNPIGIYGTRGGFKDFGGFDSKGKYMKAKYDGFSSNNDLIFTGKKTFGDFTLDGLAGAAVFYRQNNSLISKTMNGLAIPGYYSLRNSIDPVNSIESRVKEMRNALYGRLSISWRNAIFLEATGRNDWSSTLSKEHRSYFYPSLSGSVIVSDLLASKPQWLDMLKVRGSWAVTKTVPDPYEINQVFRVNNNVWDGAPTATYAITNSEYQYDIKDFSISPTQRDLTEIGFDFAVMKNRLYGNYTRYYRLLHNQAIYNNISSFTGFKYRLINTQEERMTKGHEITLGGIPINRNQFKWDVSLNLSQNLEFFHSLDPRYSSDALYIQKGLRTDYITSKDWERAPDGQLILNKSGMPISANYAAQLIGYSAPKWFWGLTNQFSYKDFSLSFSLDGRIKGMSYSTMNARLWQTGAHPDSDNEYRYEEVVNGNKTFIAPGVKVVSGTVKYDNYGRISEDTRVFEKNDKAVSYESYWKSAYSGRQNYWDETFVKLRELSINYTVPNTFAQKIKAKKASIGVTGQNLFLWTKEYKFSDPDRGQEDLSSPSMRYIGFNLNVTF</sequence>
<keyword evidence="2 7" id="KW-0813">Transport</keyword>
<feature type="signal peptide" evidence="8">
    <location>
        <begin position="1"/>
        <end position="26"/>
    </location>
</feature>
<protein>
    <submittedName>
        <fullName evidence="10">SusC/RagA family TonB-linked outer membrane protein</fullName>
    </submittedName>
</protein>
<dbReference type="OrthoDB" id="9768177at2"/>
<feature type="chain" id="PRO_5016728396" evidence="8">
    <location>
        <begin position="27"/>
        <end position="1121"/>
    </location>
</feature>
<dbReference type="PROSITE" id="PS52016">
    <property type="entry name" value="TONB_DEPENDENT_REC_3"/>
    <property type="match status" value="1"/>
</dbReference>
<dbReference type="EMBL" id="QCXX01000008">
    <property type="protein sequence ID" value="PUV22130.1"/>
    <property type="molecule type" value="Genomic_DNA"/>
</dbReference>
<evidence type="ECO:0000313" key="11">
    <source>
        <dbReference type="Proteomes" id="UP000250831"/>
    </source>
</evidence>
<evidence type="ECO:0000256" key="7">
    <source>
        <dbReference type="PROSITE-ProRule" id="PRU01360"/>
    </source>
</evidence>
<dbReference type="Pfam" id="PF07715">
    <property type="entry name" value="Plug"/>
    <property type="match status" value="1"/>
</dbReference>
<reference evidence="10 11" key="1">
    <citation type="submission" date="2018-04" db="EMBL/GenBank/DDBJ databases">
        <title>Sphingobacterium sp. M46 Genome.</title>
        <authorList>
            <person name="Cheng J."/>
            <person name="Li Y."/>
        </authorList>
    </citation>
    <scope>NUCLEOTIDE SEQUENCE [LARGE SCALE GENOMIC DNA]</scope>
    <source>
        <strain evidence="10 11">M46</strain>
    </source>
</reference>
<evidence type="ECO:0000256" key="5">
    <source>
        <dbReference type="ARBA" id="ARBA00023136"/>
    </source>
</evidence>
<evidence type="ECO:0000256" key="8">
    <source>
        <dbReference type="SAM" id="SignalP"/>
    </source>
</evidence>
<dbReference type="Gene3D" id="2.40.170.20">
    <property type="entry name" value="TonB-dependent receptor, beta-barrel domain"/>
    <property type="match status" value="1"/>
</dbReference>
<dbReference type="AlphaFoldDB" id="A0A363NN46"/>
<dbReference type="SUPFAM" id="SSF56935">
    <property type="entry name" value="Porins"/>
    <property type="match status" value="1"/>
</dbReference>
<feature type="domain" description="TonB-dependent receptor plug" evidence="9">
    <location>
        <begin position="211"/>
        <end position="310"/>
    </location>
</feature>
<dbReference type="InterPro" id="IPR012910">
    <property type="entry name" value="Plug_dom"/>
</dbReference>